<protein>
    <submittedName>
        <fullName evidence="14">Methyl-accepting chemotaxis sensory transducer with Cache sensor</fullName>
    </submittedName>
</protein>
<organism evidence="14 15">
    <name type="scientific">Pelagirhabdus alkalitolerans</name>
    <dbReference type="NCBI Taxonomy" id="1612202"/>
    <lineage>
        <taxon>Bacteria</taxon>
        <taxon>Bacillati</taxon>
        <taxon>Bacillota</taxon>
        <taxon>Bacilli</taxon>
        <taxon>Bacillales</taxon>
        <taxon>Bacillaceae</taxon>
        <taxon>Pelagirhabdus</taxon>
    </lineage>
</organism>
<dbReference type="STRING" id="1612202.SAMN05421734_101146"/>
<keyword evidence="6 11" id="KW-0472">Membrane</keyword>
<evidence type="ECO:0000256" key="6">
    <source>
        <dbReference type="ARBA" id="ARBA00023136"/>
    </source>
</evidence>
<dbReference type="Pfam" id="PF00672">
    <property type="entry name" value="HAMP"/>
    <property type="match status" value="1"/>
</dbReference>
<dbReference type="CDD" id="cd12912">
    <property type="entry name" value="PDC2_MCP_like"/>
    <property type="match status" value="1"/>
</dbReference>
<evidence type="ECO:0000256" key="9">
    <source>
        <dbReference type="PROSITE-ProRule" id="PRU00284"/>
    </source>
</evidence>
<dbReference type="CDD" id="cd12914">
    <property type="entry name" value="PDC1_DGC_like"/>
    <property type="match status" value="1"/>
</dbReference>
<comment type="similarity">
    <text evidence="8">Belongs to the methyl-accepting chemotaxis (MCP) protein family.</text>
</comment>
<dbReference type="GO" id="GO:0006935">
    <property type="term" value="P:chemotaxis"/>
    <property type="evidence" value="ECO:0007669"/>
    <property type="project" value="UniProtKB-KW"/>
</dbReference>
<keyword evidence="5 11" id="KW-1133">Transmembrane helix</keyword>
<dbReference type="AlphaFoldDB" id="A0A1G6GJF6"/>
<dbReference type="Pfam" id="PF00015">
    <property type="entry name" value="MCPsignal"/>
    <property type="match status" value="1"/>
</dbReference>
<dbReference type="Proteomes" id="UP000242949">
    <property type="component" value="Unassembled WGS sequence"/>
</dbReference>
<dbReference type="SMART" id="SM00304">
    <property type="entry name" value="HAMP"/>
    <property type="match status" value="1"/>
</dbReference>
<feature type="transmembrane region" description="Helical" evidence="11">
    <location>
        <begin position="287"/>
        <end position="311"/>
    </location>
</feature>
<proteinExistence type="inferred from homology"/>
<dbReference type="InterPro" id="IPR004089">
    <property type="entry name" value="MCPsignal_dom"/>
</dbReference>
<evidence type="ECO:0000256" key="11">
    <source>
        <dbReference type="SAM" id="Phobius"/>
    </source>
</evidence>
<evidence type="ECO:0000256" key="7">
    <source>
        <dbReference type="ARBA" id="ARBA00023224"/>
    </source>
</evidence>
<evidence type="ECO:0000256" key="4">
    <source>
        <dbReference type="ARBA" id="ARBA00022692"/>
    </source>
</evidence>
<keyword evidence="4 11" id="KW-0812">Transmembrane</keyword>
<dbReference type="Gene3D" id="1.10.8.500">
    <property type="entry name" value="HAMP domain in histidine kinase"/>
    <property type="match status" value="1"/>
</dbReference>
<dbReference type="GO" id="GO:0005886">
    <property type="term" value="C:plasma membrane"/>
    <property type="evidence" value="ECO:0007669"/>
    <property type="project" value="UniProtKB-SubCell"/>
</dbReference>
<accession>A0A1G6GJF6</accession>
<evidence type="ECO:0000313" key="15">
    <source>
        <dbReference type="Proteomes" id="UP000242949"/>
    </source>
</evidence>
<dbReference type="RefSeq" id="WP_090791827.1">
    <property type="nucleotide sequence ID" value="NZ_FMYI01000001.1"/>
</dbReference>
<comment type="subcellular location">
    <subcellularLocation>
        <location evidence="1">Cell membrane</location>
        <topology evidence="1">Multi-pass membrane protein</topology>
    </subcellularLocation>
</comment>
<dbReference type="PANTHER" id="PTHR32089:SF112">
    <property type="entry name" value="LYSOZYME-LIKE PROTEIN-RELATED"/>
    <property type="match status" value="1"/>
</dbReference>
<dbReference type="Pfam" id="PF02743">
    <property type="entry name" value="dCache_1"/>
    <property type="match status" value="1"/>
</dbReference>
<dbReference type="Gene3D" id="3.30.450.20">
    <property type="entry name" value="PAS domain"/>
    <property type="match status" value="1"/>
</dbReference>
<evidence type="ECO:0000313" key="14">
    <source>
        <dbReference type="EMBL" id="SDB81875.1"/>
    </source>
</evidence>
<dbReference type="PANTHER" id="PTHR32089">
    <property type="entry name" value="METHYL-ACCEPTING CHEMOTAXIS PROTEIN MCPB"/>
    <property type="match status" value="1"/>
</dbReference>
<dbReference type="OrthoDB" id="9810264at2"/>
<reference evidence="15" key="1">
    <citation type="submission" date="2016-09" db="EMBL/GenBank/DDBJ databases">
        <authorList>
            <person name="Varghese N."/>
            <person name="Submissions S."/>
        </authorList>
    </citation>
    <scope>NUCLEOTIDE SEQUENCE [LARGE SCALE GENOMIC DNA]</scope>
    <source>
        <strain evidence="15">S5</strain>
    </source>
</reference>
<keyword evidence="3" id="KW-0145">Chemotaxis</keyword>
<evidence type="ECO:0000259" key="13">
    <source>
        <dbReference type="PROSITE" id="PS50885"/>
    </source>
</evidence>
<feature type="region of interest" description="Disordered" evidence="10">
    <location>
        <begin position="432"/>
        <end position="451"/>
    </location>
</feature>
<feature type="domain" description="HAMP" evidence="13">
    <location>
        <begin position="309"/>
        <end position="364"/>
    </location>
</feature>
<dbReference type="InterPro" id="IPR033479">
    <property type="entry name" value="dCache_1"/>
</dbReference>
<dbReference type="CDD" id="cd06225">
    <property type="entry name" value="HAMP"/>
    <property type="match status" value="1"/>
</dbReference>
<dbReference type="SMART" id="SM00283">
    <property type="entry name" value="MA"/>
    <property type="match status" value="1"/>
</dbReference>
<sequence>MNIIQKSRKFLSTLKFKFMLSMLCIALIPLIFLAFFQTGQFSSFLQNNIEDQQTELAQLNRNTLSDWIDNKVAQLSNNLEANPEFREMDMDYINEILYHLEVTDSDVELASAVDSDGNIDIAGINLSDRDYFIEARETNEFAISDVIENAETGNEQIVVAVPVLDQDNDFNGVIASYVELDVLSDTIGQIQIADTGFGFLMSEAGELIYHPDEEISGQNYNDLNLNDETLKAFENEILANDTGHVTYTDASGNEMYASFATVDQSGWRVVVTAPTDEVYAEVEAMTVLSIIFISIAVLLVVIGSFIIANLLSKPISQVSKHLNVLADADFTQEVPEKLMRRKDEIGDLVNATNKMQASLLDVIKSVSYATDHLSRNSEGLTQAANEVTDGSKQIATTMQELSSGAESQANTSGTISELMEGFVKKINEASHNTEQMNKQSNSIIEQSEKGQELMSESVAQMDKIYQIVQDAVEKVGNLDQQSTEISKLVEVIQGIAEQTNLLALNAAIEAARAGEHGKGFAVVADEVRKLAEEVTSSIGNITNIVTGIQKESSEVMNSLQNGYQVVEKGSKQISITGESFTEINQSVNDMAAMFKSISAHLNEIVNDSEKMNESIGEIASVSQESAAGVEQTAASSEELLGSMEEVTNSADQLSQLSKDLSDKVNHFKISK</sequence>
<feature type="domain" description="Methyl-accepting transducer" evidence="12">
    <location>
        <begin position="383"/>
        <end position="640"/>
    </location>
</feature>
<feature type="compositionally biased region" description="Polar residues" evidence="10">
    <location>
        <begin position="432"/>
        <end position="445"/>
    </location>
</feature>
<dbReference type="Gene3D" id="1.10.287.950">
    <property type="entry name" value="Methyl-accepting chemotaxis protein"/>
    <property type="match status" value="1"/>
</dbReference>
<dbReference type="PROSITE" id="PS50111">
    <property type="entry name" value="CHEMOTAXIS_TRANSDUC_2"/>
    <property type="match status" value="1"/>
</dbReference>
<dbReference type="EMBL" id="FMYI01000001">
    <property type="protein sequence ID" value="SDB81875.1"/>
    <property type="molecule type" value="Genomic_DNA"/>
</dbReference>
<dbReference type="SUPFAM" id="SSF103190">
    <property type="entry name" value="Sensory domain-like"/>
    <property type="match status" value="1"/>
</dbReference>
<keyword evidence="7 9" id="KW-0807">Transducer</keyword>
<evidence type="ECO:0000256" key="5">
    <source>
        <dbReference type="ARBA" id="ARBA00022989"/>
    </source>
</evidence>
<dbReference type="GO" id="GO:0007165">
    <property type="term" value="P:signal transduction"/>
    <property type="evidence" value="ECO:0007669"/>
    <property type="project" value="UniProtKB-KW"/>
</dbReference>
<keyword evidence="15" id="KW-1185">Reference proteome</keyword>
<evidence type="ECO:0000256" key="2">
    <source>
        <dbReference type="ARBA" id="ARBA00022475"/>
    </source>
</evidence>
<dbReference type="CDD" id="cd11386">
    <property type="entry name" value="MCP_signal"/>
    <property type="match status" value="1"/>
</dbReference>
<keyword evidence="2" id="KW-1003">Cell membrane</keyword>
<dbReference type="InterPro" id="IPR003660">
    <property type="entry name" value="HAMP_dom"/>
</dbReference>
<dbReference type="PROSITE" id="PS50885">
    <property type="entry name" value="HAMP"/>
    <property type="match status" value="1"/>
</dbReference>
<gene>
    <name evidence="14" type="ORF">SAMN05421734_101146</name>
</gene>
<evidence type="ECO:0000256" key="10">
    <source>
        <dbReference type="SAM" id="MobiDB-lite"/>
    </source>
</evidence>
<dbReference type="SUPFAM" id="SSF58104">
    <property type="entry name" value="Methyl-accepting chemotaxis protein (MCP) signaling domain"/>
    <property type="match status" value="1"/>
</dbReference>
<name>A0A1G6GJF6_9BACI</name>
<dbReference type="InterPro" id="IPR029151">
    <property type="entry name" value="Sensor-like_sf"/>
</dbReference>
<evidence type="ECO:0000256" key="3">
    <source>
        <dbReference type="ARBA" id="ARBA00022500"/>
    </source>
</evidence>
<evidence type="ECO:0000259" key="12">
    <source>
        <dbReference type="PROSITE" id="PS50111"/>
    </source>
</evidence>
<evidence type="ECO:0000256" key="8">
    <source>
        <dbReference type="ARBA" id="ARBA00029447"/>
    </source>
</evidence>
<evidence type="ECO:0000256" key="1">
    <source>
        <dbReference type="ARBA" id="ARBA00004651"/>
    </source>
</evidence>